<feature type="region of interest" description="Disordered" evidence="1">
    <location>
        <begin position="138"/>
        <end position="163"/>
    </location>
</feature>
<dbReference type="Proteomes" id="UP000838412">
    <property type="component" value="Chromosome 12"/>
</dbReference>
<gene>
    <name evidence="2" type="primary">Hypp6683</name>
    <name evidence="2" type="ORF">BLAG_LOCUS5716</name>
</gene>
<dbReference type="EMBL" id="OV696697">
    <property type="protein sequence ID" value="CAH1242420.1"/>
    <property type="molecule type" value="Genomic_DNA"/>
</dbReference>
<evidence type="ECO:0000313" key="2">
    <source>
        <dbReference type="EMBL" id="CAH1242420.1"/>
    </source>
</evidence>
<evidence type="ECO:0000256" key="1">
    <source>
        <dbReference type="SAM" id="MobiDB-lite"/>
    </source>
</evidence>
<sequence>MYSPTKKAAVETEDKYVLAVDLPLRKMSEGKIVEHAQDREELNKHWKWLHELCSRRNGRSGTVTEQCNTATEKRKMIVTAEATVKMKERLTQRNKWPRAQLVQTRRRLARVQQQLITEKDGYATRPFRVIHRLLTEDVRGTNPGTNEAPEKNHGIKRQQVFAV</sequence>
<dbReference type="AlphaFoldDB" id="A0A8J9YVC3"/>
<keyword evidence="3" id="KW-1185">Reference proteome</keyword>
<protein>
    <submittedName>
        <fullName evidence="2">Hypp6683 protein</fullName>
    </submittedName>
</protein>
<organism evidence="2 3">
    <name type="scientific">Branchiostoma lanceolatum</name>
    <name type="common">Common lancelet</name>
    <name type="synonym">Amphioxus lanceolatum</name>
    <dbReference type="NCBI Taxonomy" id="7740"/>
    <lineage>
        <taxon>Eukaryota</taxon>
        <taxon>Metazoa</taxon>
        <taxon>Chordata</taxon>
        <taxon>Cephalochordata</taxon>
        <taxon>Leptocardii</taxon>
        <taxon>Amphioxiformes</taxon>
        <taxon>Branchiostomatidae</taxon>
        <taxon>Branchiostoma</taxon>
    </lineage>
</organism>
<evidence type="ECO:0000313" key="3">
    <source>
        <dbReference type="Proteomes" id="UP000838412"/>
    </source>
</evidence>
<proteinExistence type="predicted"/>
<accession>A0A8J9YVC3</accession>
<reference evidence="2" key="1">
    <citation type="submission" date="2022-01" db="EMBL/GenBank/DDBJ databases">
        <authorList>
            <person name="Braso-Vives M."/>
        </authorList>
    </citation>
    <scope>NUCLEOTIDE SEQUENCE</scope>
</reference>
<name>A0A8J9YVC3_BRALA</name>